<gene>
    <name evidence="14" type="primary">bor</name>
    <name evidence="14" type="ORF">EVAR_97691_1</name>
</gene>
<evidence type="ECO:0000256" key="6">
    <source>
        <dbReference type="ARBA" id="ARBA00023054"/>
    </source>
</evidence>
<dbReference type="GO" id="GO:0005743">
    <property type="term" value="C:mitochondrial inner membrane"/>
    <property type="evidence" value="ECO:0007669"/>
    <property type="project" value="UniProtKB-SubCell"/>
</dbReference>
<feature type="coiled-coil region" evidence="10">
    <location>
        <begin position="73"/>
        <end position="116"/>
    </location>
</feature>
<feature type="domain" description="AAA+ ATPase" evidence="13">
    <location>
        <begin position="334"/>
        <end position="467"/>
    </location>
</feature>
<dbReference type="GO" id="GO:0016887">
    <property type="term" value="F:ATP hydrolysis activity"/>
    <property type="evidence" value="ECO:0007669"/>
    <property type="project" value="InterPro"/>
</dbReference>
<keyword evidence="5" id="KW-0067">ATP-binding</keyword>
<comment type="caution">
    <text evidence="14">The sequence shown here is derived from an EMBL/GenBank/DDBJ whole genome shotgun (WGS) entry which is preliminary data.</text>
</comment>
<dbReference type="PANTHER" id="PTHR23075:SF0">
    <property type="entry name" value="ATPASE FAMILY AAA DOMAIN-CONTAINING PROTEIN 3"/>
    <property type="match status" value="1"/>
</dbReference>
<organism evidence="14 15">
    <name type="scientific">Eumeta variegata</name>
    <name type="common">Bagworm moth</name>
    <name type="synonym">Eumeta japonica</name>
    <dbReference type="NCBI Taxonomy" id="151549"/>
    <lineage>
        <taxon>Eukaryota</taxon>
        <taxon>Metazoa</taxon>
        <taxon>Ecdysozoa</taxon>
        <taxon>Arthropoda</taxon>
        <taxon>Hexapoda</taxon>
        <taxon>Insecta</taxon>
        <taxon>Pterygota</taxon>
        <taxon>Neoptera</taxon>
        <taxon>Endopterygota</taxon>
        <taxon>Lepidoptera</taxon>
        <taxon>Glossata</taxon>
        <taxon>Ditrysia</taxon>
        <taxon>Tineoidea</taxon>
        <taxon>Psychidae</taxon>
        <taxon>Oiketicinae</taxon>
        <taxon>Eumeta</taxon>
    </lineage>
</organism>
<sequence length="690" mass="78657">MSWLFRFNSKSPSDEESKTFSNQFTTAEKKVMEAYRFDSSALERAAQAAKDLERSKYAKEALELSKLQESTKQQEQLRKIKEYEALLEQSKIDQKKIDYEEKRKVLQEETKQHQLRAQYQEQLAKKRFEEQLLMQQKSQEEILRKQEESVAKQEALRKATIEHEIELREKNNIRTIQAKARARAVAERENRDIKLEQMKLKLAEERATVIESIKTIGNVTGTGFNILTSDWNRTLTLVGGMSLLAFGIYSAKHITSVTGKFVEARIGRPSLVNETSRFSLLEFIKHPLDTLKKFVANLKKPADALAGVVLAPSLEQKLRDIAIATKNTKINKGFYRNLLMYGPPGTGKTLFSKKLAKHSNMDYAILSGGDVAPMGKNAVAALHKVFDWAKTSRKGVLLFIDEADAFLRKRSSERMSEELRAALNAFLYRTSEQSNRFMLVLASNTPQQFDSAINDRLDKLIEFDLPGFEERERLIRYYFDKFVLQPASKKKRRLNVDEFDYGALCIKLAEKTAGMSGRAISKLGVAWQAAAYASEDGRLTESMCLDICDDAIIDHRQKMRWLSEEEKTHVEAEHIMTHEADFLEWPCGLPTPSSVDLGRLDVEEKKKIHPPLIPAFNLAVNVNPPCAIDFGSISIPPSPLILIAVSFQFYSRLLSALVLVSVLIFRLQLRLRCLRQIPSSVLAFRFCDID</sequence>
<dbReference type="InterPro" id="IPR003593">
    <property type="entry name" value="AAA+_ATPase"/>
</dbReference>
<evidence type="ECO:0000256" key="8">
    <source>
        <dbReference type="ARBA" id="ARBA00023136"/>
    </source>
</evidence>
<dbReference type="Proteomes" id="UP000299102">
    <property type="component" value="Unassembled WGS sequence"/>
</dbReference>
<keyword evidence="12" id="KW-0812">Transmembrane</keyword>
<dbReference type="OrthoDB" id="199596at2759"/>
<keyword evidence="6 10" id="KW-0175">Coiled coil</keyword>
<keyword evidence="12" id="KW-1133">Transmembrane helix</keyword>
<accession>A0A4C1X0Y0</accession>
<dbReference type="EMBL" id="BGZK01000682">
    <property type="protein sequence ID" value="GBP55977.1"/>
    <property type="molecule type" value="Genomic_DNA"/>
</dbReference>
<evidence type="ECO:0000256" key="3">
    <source>
        <dbReference type="ARBA" id="ARBA00022741"/>
    </source>
</evidence>
<dbReference type="SUPFAM" id="SSF52540">
    <property type="entry name" value="P-loop containing nucleoside triphosphate hydrolases"/>
    <property type="match status" value="1"/>
</dbReference>
<feature type="region of interest" description="Disordered" evidence="11">
    <location>
        <begin position="1"/>
        <end position="21"/>
    </location>
</feature>
<dbReference type="PANTHER" id="PTHR23075">
    <property type="entry name" value="PUTATIVE ATP-ASE"/>
    <property type="match status" value="1"/>
</dbReference>
<dbReference type="GO" id="GO:0005524">
    <property type="term" value="F:ATP binding"/>
    <property type="evidence" value="ECO:0007669"/>
    <property type="project" value="UniProtKB-KW"/>
</dbReference>
<dbReference type="AlphaFoldDB" id="A0A4C1X0Y0"/>
<evidence type="ECO:0000256" key="4">
    <source>
        <dbReference type="ARBA" id="ARBA00022792"/>
    </source>
</evidence>
<evidence type="ECO:0000256" key="9">
    <source>
        <dbReference type="ARBA" id="ARBA00023271"/>
    </source>
</evidence>
<evidence type="ECO:0000256" key="10">
    <source>
        <dbReference type="SAM" id="Coils"/>
    </source>
</evidence>
<evidence type="ECO:0000256" key="12">
    <source>
        <dbReference type="SAM" id="Phobius"/>
    </source>
</evidence>
<keyword evidence="3" id="KW-0547">Nucleotide-binding</keyword>
<evidence type="ECO:0000256" key="1">
    <source>
        <dbReference type="ARBA" id="ARBA00004273"/>
    </source>
</evidence>
<feature type="transmembrane region" description="Helical" evidence="12">
    <location>
        <begin position="640"/>
        <end position="665"/>
    </location>
</feature>
<evidence type="ECO:0000256" key="2">
    <source>
        <dbReference type="ARBA" id="ARBA00004436"/>
    </source>
</evidence>
<evidence type="ECO:0000313" key="15">
    <source>
        <dbReference type="Proteomes" id="UP000299102"/>
    </source>
</evidence>
<dbReference type="GO" id="GO:0042645">
    <property type="term" value="C:mitochondrial nucleoid"/>
    <property type="evidence" value="ECO:0007669"/>
    <property type="project" value="UniProtKB-SubCell"/>
</dbReference>
<name>A0A4C1X0Y0_EUMVA</name>
<dbReference type="Pfam" id="PF12037">
    <property type="entry name" value="ATAD3_N"/>
    <property type="match status" value="1"/>
</dbReference>
<evidence type="ECO:0000256" key="7">
    <source>
        <dbReference type="ARBA" id="ARBA00023128"/>
    </source>
</evidence>
<dbReference type="CDD" id="cd19512">
    <property type="entry name" value="RecA-like_ATAD3-like"/>
    <property type="match status" value="1"/>
</dbReference>
<dbReference type="GO" id="GO:0007005">
    <property type="term" value="P:mitochondrion organization"/>
    <property type="evidence" value="ECO:0007669"/>
    <property type="project" value="TreeGrafter"/>
</dbReference>
<comment type="subcellular location">
    <subcellularLocation>
        <location evidence="1">Mitochondrion inner membrane</location>
    </subcellularLocation>
    <subcellularLocation>
        <location evidence="2">Mitochondrion matrix</location>
        <location evidence="2">Mitochondrion nucleoid</location>
    </subcellularLocation>
</comment>
<dbReference type="Gene3D" id="3.40.50.300">
    <property type="entry name" value="P-loop containing nucleotide triphosphate hydrolases"/>
    <property type="match status" value="1"/>
</dbReference>
<dbReference type="InterPro" id="IPR021911">
    <property type="entry name" value="ATAD3_N"/>
</dbReference>
<dbReference type="SMART" id="SM00382">
    <property type="entry name" value="AAA"/>
    <property type="match status" value="1"/>
</dbReference>
<protein>
    <submittedName>
        <fullName evidence="14">ATPase family AAA domain-containing protein 3A homolog</fullName>
    </submittedName>
</protein>
<proteinExistence type="predicted"/>
<keyword evidence="8 12" id="KW-0472">Membrane</keyword>
<reference evidence="14 15" key="1">
    <citation type="journal article" date="2019" name="Commun. Biol.">
        <title>The bagworm genome reveals a unique fibroin gene that provides high tensile strength.</title>
        <authorList>
            <person name="Kono N."/>
            <person name="Nakamura H."/>
            <person name="Ohtoshi R."/>
            <person name="Tomita M."/>
            <person name="Numata K."/>
            <person name="Arakawa K."/>
        </authorList>
    </citation>
    <scope>NUCLEOTIDE SEQUENCE [LARGE SCALE GENOMIC DNA]</scope>
</reference>
<keyword evidence="9" id="KW-1135">Mitochondrion nucleoid</keyword>
<dbReference type="GO" id="GO:0008270">
    <property type="term" value="F:zinc ion binding"/>
    <property type="evidence" value="ECO:0007669"/>
    <property type="project" value="TreeGrafter"/>
</dbReference>
<evidence type="ECO:0000256" key="5">
    <source>
        <dbReference type="ARBA" id="ARBA00022840"/>
    </source>
</evidence>
<dbReference type="FunFam" id="3.40.50.300:FF:000470">
    <property type="entry name" value="ATPase family, AAA domain containing 3A"/>
    <property type="match status" value="1"/>
</dbReference>
<keyword evidence="15" id="KW-1185">Reference proteome</keyword>
<evidence type="ECO:0000313" key="14">
    <source>
        <dbReference type="EMBL" id="GBP55977.1"/>
    </source>
</evidence>
<keyword evidence="7" id="KW-0496">Mitochondrion</keyword>
<keyword evidence="4" id="KW-0999">Mitochondrion inner membrane</keyword>
<evidence type="ECO:0000259" key="13">
    <source>
        <dbReference type="SMART" id="SM00382"/>
    </source>
</evidence>
<evidence type="ECO:0000256" key="11">
    <source>
        <dbReference type="SAM" id="MobiDB-lite"/>
    </source>
</evidence>
<dbReference type="STRING" id="151549.A0A4C1X0Y0"/>
<dbReference type="Pfam" id="PF00004">
    <property type="entry name" value="AAA"/>
    <property type="match status" value="1"/>
</dbReference>
<dbReference type="InterPro" id="IPR027417">
    <property type="entry name" value="P-loop_NTPase"/>
</dbReference>
<dbReference type="InterPro" id="IPR003959">
    <property type="entry name" value="ATPase_AAA_core"/>
</dbReference>